<evidence type="ECO:0000313" key="2">
    <source>
        <dbReference type="EMBL" id="KAF4034563.1"/>
    </source>
</evidence>
<sequence>MQMDPEVLSTAPAVVGDADGTTLSPVAPDGSSQCLPRPVYHQLLLLHRSAARRTHLGVLACNTFYTASRQADDDIEYRYTRFGQWLYRWVAMLREVDHGDPDDVTELGEDKRAVVLNTET</sequence>
<name>A0A833W9B9_PHYIN</name>
<gene>
    <name evidence="2" type="ORF">GN244_ATG13469</name>
</gene>
<evidence type="ECO:0000256" key="1">
    <source>
        <dbReference type="SAM" id="MobiDB-lite"/>
    </source>
</evidence>
<comment type="caution">
    <text evidence="2">The sequence shown here is derived from an EMBL/GenBank/DDBJ whole genome shotgun (WGS) entry which is preliminary data.</text>
</comment>
<dbReference type="AlphaFoldDB" id="A0A833W9B9"/>
<feature type="region of interest" description="Disordered" evidence="1">
    <location>
        <begin position="1"/>
        <end position="32"/>
    </location>
</feature>
<accession>A0A833W9B9</accession>
<keyword evidence="3" id="KW-1185">Reference proteome</keyword>
<evidence type="ECO:0000313" key="3">
    <source>
        <dbReference type="Proteomes" id="UP000602510"/>
    </source>
</evidence>
<dbReference type="Proteomes" id="UP000602510">
    <property type="component" value="Unassembled WGS sequence"/>
</dbReference>
<dbReference type="EMBL" id="WSZM01000361">
    <property type="protein sequence ID" value="KAF4034563.1"/>
    <property type="molecule type" value="Genomic_DNA"/>
</dbReference>
<proteinExistence type="predicted"/>
<protein>
    <submittedName>
        <fullName evidence="2">Uncharacterized protein</fullName>
    </submittedName>
</protein>
<reference evidence="2" key="1">
    <citation type="submission" date="2020-04" db="EMBL/GenBank/DDBJ databases">
        <title>Hybrid Assembly of Korean Phytophthora infestans isolates.</title>
        <authorList>
            <person name="Prokchorchik M."/>
            <person name="Lee Y."/>
            <person name="Seo J."/>
            <person name="Cho J.-H."/>
            <person name="Park Y.-E."/>
            <person name="Jang D.-C."/>
            <person name="Im J.-S."/>
            <person name="Choi J.-G."/>
            <person name="Park H.-J."/>
            <person name="Lee G.-B."/>
            <person name="Lee Y.-G."/>
            <person name="Hong S.-Y."/>
            <person name="Cho K."/>
            <person name="Sohn K.H."/>
        </authorList>
    </citation>
    <scope>NUCLEOTIDE SEQUENCE</scope>
    <source>
        <strain evidence="2">KR_1_A1</strain>
    </source>
</reference>
<organism evidence="2 3">
    <name type="scientific">Phytophthora infestans</name>
    <name type="common">Potato late blight agent</name>
    <name type="synonym">Botrytis infestans</name>
    <dbReference type="NCBI Taxonomy" id="4787"/>
    <lineage>
        <taxon>Eukaryota</taxon>
        <taxon>Sar</taxon>
        <taxon>Stramenopiles</taxon>
        <taxon>Oomycota</taxon>
        <taxon>Peronosporomycetes</taxon>
        <taxon>Peronosporales</taxon>
        <taxon>Peronosporaceae</taxon>
        <taxon>Phytophthora</taxon>
    </lineage>
</organism>